<dbReference type="Proteomes" id="UP000094385">
    <property type="component" value="Unassembled WGS sequence"/>
</dbReference>
<sequence length="217" mass="24512">MSVSVILNCESDTDDSDIEGNNSATISSGSNRRRKQKKKHGEKSEKNGKSLNPLLREYIDHTKAIIKKKSDALGWCHPPDVYSEWQSESLNSSSPAPCYLPKVFYWISHQARGVKLYCPTCRAEGKSRPLAEKGWGNGPRRVTDIDQNWYLYSRQYVCKKDYSHHGCGKRFLGSMLLDVLPAGLRGQFPAFLTRRSGISLEVARMLRIAFLTLQATI</sequence>
<evidence type="ECO:0000313" key="3">
    <source>
        <dbReference type="EMBL" id="ODQ69974.1"/>
    </source>
</evidence>
<proteinExistence type="predicted"/>
<accession>A0A1E3PXH2</accession>
<gene>
    <name evidence="3" type="ORF">LIPSTDRAFT_187026</name>
</gene>
<dbReference type="AlphaFoldDB" id="A0A1E3PXH2"/>
<reference evidence="3 4" key="1">
    <citation type="journal article" date="2016" name="Proc. Natl. Acad. Sci. U.S.A.">
        <title>Comparative genomics of biotechnologically important yeasts.</title>
        <authorList>
            <person name="Riley R."/>
            <person name="Haridas S."/>
            <person name="Wolfe K.H."/>
            <person name="Lopes M.R."/>
            <person name="Hittinger C.T."/>
            <person name="Goeker M."/>
            <person name="Salamov A.A."/>
            <person name="Wisecaver J.H."/>
            <person name="Long T.M."/>
            <person name="Calvey C.H."/>
            <person name="Aerts A.L."/>
            <person name="Barry K.W."/>
            <person name="Choi C."/>
            <person name="Clum A."/>
            <person name="Coughlan A.Y."/>
            <person name="Deshpande S."/>
            <person name="Douglass A.P."/>
            <person name="Hanson S.J."/>
            <person name="Klenk H.-P."/>
            <person name="LaButti K.M."/>
            <person name="Lapidus A."/>
            <person name="Lindquist E.A."/>
            <person name="Lipzen A.M."/>
            <person name="Meier-Kolthoff J.P."/>
            <person name="Ohm R.A."/>
            <person name="Otillar R.P."/>
            <person name="Pangilinan J.L."/>
            <person name="Peng Y."/>
            <person name="Rokas A."/>
            <person name="Rosa C.A."/>
            <person name="Scheuner C."/>
            <person name="Sibirny A.A."/>
            <person name="Slot J.C."/>
            <person name="Stielow J.B."/>
            <person name="Sun H."/>
            <person name="Kurtzman C.P."/>
            <person name="Blackwell M."/>
            <person name="Grigoriev I.V."/>
            <person name="Jeffries T.W."/>
        </authorList>
    </citation>
    <scope>NUCLEOTIDE SEQUENCE [LARGE SCALE GENOMIC DNA]</scope>
    <source>
        <strain evidence="3 4">NRRL Y-11557</strain>
    </source>
</reference>
<evidence type="ECO:0000259" key="2">
    <source>
        <dbReference type="Pfam" id="PF20499"/>
    </source>
</evidence>
<feature type="region of interest" description="Disordered" evidence="1">
    <location>
        <begin position="10"/>
        <end position="52"/>
    </location>
</feature>
<organism evidence="3 4">
    <name type="scientific">Lipomyces starkeyi NRRL Y-11557</name>
    <dbReference type="NCBI Taxonomy" id="675824"/>
    <lineage>
        <taxon>Eukaryota</taxon>
        <taxon>Fungi</taxon>
        <taxon>Dikarya</taxon>
        <taxon>Ascomycota</taxon>
        <taxon>Saccharomycotina</taxon>
        <taxon>Lipomycetes</taxon>
        <taxon>Lipomycetales</taxon>
        <taxon>Lipomycetaceae</taxon>
        <taxon>Lipomyces</taxon>
    </lineage>
</organism>
<evidence type="ECO:0000256" key="1">
    <source>
        <dbReference type="SAM" id="MobiDB-lite"/>
    </source>
</evidence>
<dbReference type="Pfam" id="PF20499">
    <property type="entry name" value="DUF6729"/>
    <property type="match status" value="1"/>
</dbReference>
<dbReference type="OrthoDB" id="1920326at2759"/>
<dbReference type="EMBL" id="KV454302">
    <property type="protein sequence ID" value="ODQ69974.1"/>
    <property type="molecule type" value="Genomic_DNA"/>
</dbReference>
<dbReference type="InterPro" id="IPR046616">
    <property type="entry name" value="DUF6729"/>
</dbReference>
<feature type="domain" description="DUF6729" evidence="2">
    <location>
        <begin position="69"/>
        <end position="207"/>
    </location>
</feature>
<feature type="compositionally biased region" description="Polar residues" evidence="1">
    <location>
        <begin position="19"/>
        <end position="30"/>
    </location>
</feature>
<keyword evidence="4" id="KW-1185">Reference proteome</keyword>
<feature type="compositionally biased region" description="Basic residues" evidence="1">
    <location>
        <begin position="31"/>
        <end position="41"/>
    </location>
</feature>
<protein>
    <recommendedName>
        <fullName evidence="2">DUF6729 domain-containing protein</fullName>
    </recommendedName>
</protein>
<name>A0A1E3PXH2_LIPST</name>
<evidence type="ECO:0000313" key="4">
    <source>
        <dbReference type="Proteomes" id="UP000094385"/>
    </source>
</evidence>